<evidence type="ECO:0000256" key="6">
    <source>
        <dbReference type="SAM" id="MobiDB-lite"/>
    </source>
</evidence>
<dbReference type="PROSITE" id="PS50192">
    <property type="entry name" value="T_SNARE"/>
    <property type="match status" value="1"/>
</dbReference>
<dbReference type="EMBL" id="OZ021737">
    <property type="protein sequence ID" value="CAK9316751.1"/>
    <property type="molecule type" value="Genomic_DNA"/>
</dbReference>
<dbReference type="Proteomes" id="UP001642487">
    <property type="component" value="Chromosome 3"/>
</dbReference>
<feature type="compositionally biased region" description="Basic and acidic residues" evidence="6">
    <location>
        <begin position="199"/>
        <end position="213"/>
    </location>
</feature>
<feature type="region of interest" description="Disordered" evidence="6">
    <location>
        <begin position="1"/>
        <end position="96"/>
    </location>
</feature>
<feature type="compositionally biased region" description="Basic and acidic residues" evidence="6">
    <location>
        <begin position="84"/>
        <end position="96"/>
    </location>
</feature>
<keyword evidence="3" id="KW-0653">Protein transport</keyword>
<proteinExistence type="predicted"/>
<accession>A0ABP0YAZ4</accession>
<dbReference type="SUPFAM" id="SSF58038">
    <property type="entry name" value="SNARE fusion complex"/>
    <property type="match status" value="2"/>
</dbReference>
<dbReference type="PANTHER" id="PTHR19305">
    <property type="entry name" value="SYNAPTOSOMAL ASSOCIATED PROTEIN"/>
    <property type="match status" value="1"/>
</dbReference>
<name>A0ABP0YAZ4_9ROSI</name>
<feature type="region of interest" description="Disordered" evidence="6">
    <location>
        <begin position="196"/>
        <end position="234"/>
    </location>
</feature>
<evidence type="ECO:0000256" key="2">
    <source>
        <dbReference type="ARBA" id="ARBA00022448"/>
    </source>
</evidence>
<evidence type="ECO:0000256" key="3">
    <source>
        <dbReference type="ARBA" id="ARBA00022927"/>
    </source>
</evidence>
<dbReference type="InterPro" id="IPR000727">
    <property type="entry name" value="T_SNARE_dom"/>
</dbReference>
<comment type="subcellular location">
    <subcellularLocation>
        <location evidence="1">Membrane</location>
    </subcellularLocation>
</comment>
<keyword evidence="9" id="KW-1185">Reference proteome</keyword>
<evidence type="ECO:0000313" key="9">
    <source>
        <dbReference type="Proteomes" id="UP001642487"/>
    </source>
</evidence>
<evidence type="ECO:0000256" key="5">
    <source>
        <dbReference type="SAM" id="Coils"/>
    </source>
</evidence>
<dbReference type="Gene3D" id="1.20.5.110">
    <property type="match status" value="2"/>
</dbReference>
<dbReference type="CDD" id="cd15841">
    <property type="entry name" value="SNARE_Qc"/>
    <property type="match status" value="1"/>
</dbReference>
<reference evidence="8 9" key="1">
    <citation type="submission" date="2024-03" db="EMBL/GenBank/DDBJ databases">
        <authorList>
            <person name="Gkanogiannis A."/>
            <person name="Becerra Lopez-Lavalle L."/>
        </authorList>
    </citation>
    <scope>NUCLEOTIDE SEQUENCE [LARGE SCALE GENOMIC DNA]</scope>
</reference>
<keyword evidence="2" id="KW-0813">Transport</keyword>
<feature type="compositionally biased region" description="Polar residues" evidence="6">
    <location>
        <begin position="40"/>
        <end position="51"/>
    </location>
</feature>
<dbReference type="InterPro" id="IPR044766">
    <property type="entry name" value="NPSN/SNAP25-like_N_SNARE"/>
</dbReference>
<dbReference type="PANTHER" id="PTHR19305:SF40">
    <property type="entry name" value="SNAP25 HOMOLOGOUS PROTEIN SNAP30-RELATED"/>
    <property type="match status" value="1"/>
</dbReference>
<organism evidence="8 9">
    <name type="scientific">Citrullus colocynthis</name>
    <name type="common">colocynth</name>
    <dbReference type="NCBI Taxonomy" id="252529"/>
    <lineage>
        <taxon>Eukaryota</taxon>
        <taxon>Viridiplantae</taxon>
        <taxon>Streptophyta</taxon>
        <taxon>Embryophyta</taxon>
        <taxon>Tracheophyta</taxon>
        <taxon>Spermatophyta</taxon>
        <taxon>Magnoliopsida</taxon>
        <taxon>eudicotyledons</taxon>
        <taxon>Gunneridae</taxon>
        <taxon>Pentapetalae</taxon>
        <taxon>rosids</taxon>
        <taxon>fabids</taxon>
        <taxon>Cucurbitales</taxon>
        <taxon>Cucurbitaceae</taxon>
        <taxon>Benincaseae</taxon>
        <taxon>Citrullus</taxon>
    </lineage>
</organism>
<evidence type="ECO:0000313" key="8">
    <source>
        <dbReference type="EMBL" id="CAK9316751.1"/>
    </source>
</evidence>
<dbReference type="CDD" id="cd15861">
    <property type="entry name" value="SNARE_SNAP25N_23N_29N_SEC9N"/>
    <property type="match status" value="1"/>
</dbReference>
<evidence type="ECO:0000256" key="4">
    <source>
        <dbReference type="ARBA" id="ARBA00023136"/>
    </source>
</evidence>
<feature type="compositionally biased region" description="Polar residues" evidence="6">
    <location>
        <begin position="12"/>
        <end position="30"/>
    </location>
</feature>
<keyword evidence="4" id="KW-0472">Membrane</keyword>
<evidence type="ECO:0000259" key="7">
    <source>
        <dbReference type="PROSITE" id="PS50192"/>
    </source>
</evidence>
<dbReference type="SMART" id="SM00397">
    <property type="entry name" value="t_SNARE"/>
    <property type="match status" value="2"/>
</dbReference>
<sequence>MFRFMKSPAKITKQNSVDPELSTGSGTNPFDSDAGPEFKQTLNAARRTSSEPVLVIPNSMSSNPFDDDDDGFVGKRGTATSSASKDRYKNDFRDSGGLENQSVQELENYAVYKAEETTKSVNNCLKIAEDIRGDATRTLDMLHQQGEQIERTHRMAADMDKDLSKGEKLLNNLGGMFAKPWKPKKTREITGPLITADHSSGRAENNKEQREKLGVSMGKNQSRTPPSEPSGAMQKVEFEKEKQDDALSDLSNILGDLKSMAVDMGSELDRQNKALDHLSDDVDELNSRVKGANQRARHLIGNYEEGLAPMARVSSLRHIGGQSHCVSATVAGHERVGGVGKLYEGECTKNVSFHG</sequence>
<protein>
    <recommendedName>
        <fullName evidence="7">t-SNARE coiled-coil homology domain-containing protein</fullName>
    </recommendedName>
</protein>
<feature type="domain" description="T-SNARE coiled-coil homology" evidence="7">
    <location>
        <begin position="237"/>
        <end position="299"/>
    </location>
</feature>
<gene>
    <name evidence="8" type="ORF">CITCOLO1_LOCUS8624</name>
</gene>
<keyword evidence="5" id="KW-0175">Coiled coil</keyword>
<evidence type="ECO:0000256" key="1">
    <source>
        <dbReference type="ARBA" id="ARBA00004370"/>
    </source>
</evidence>
<feature type="coiled-coil region" evidence="5">
    <location>
        <begin position="268"/>
        <end position="295"/>
    </location>
</feature>